<comment type="caution">
    <text evidence="1">The sequence shown here is derived from an EMBL/GenBank/DDBJ whole genome shotgun (WGS) entry which is preliminary data.</text>
</comment>
<sequence length="67" mass="7275">MTAPGRRLSLILSEATQAFFPVFVQFTVTDLTRRMSEAMPVGLLLSGLPNGDEQVPSIALAVEKIIE</sequence>
<organism evidence="1 2">
    <name type="scientific">Pararhizobium antarcticum</name>
    <dbReference type="NCBI Taxonomy" id="1798805"/>
    <lineage>
        <taxon>Bacteria</taxon>
        <taxon>Pseudomonadati</taxon>
        <taxon>Pseudomonadota</taxon>
        <taxon>Alphaproteobacteria</taxon>
        <taxon>Hyphomicrobiales</taxon>
        <taxon>Rhizobiaceae</taxon>
        <taxon>Rhizobium/Agrobacterium group</taxon>
        <taxon>Pararhizobium</taxon>
    </lineage>
</organism>
<keyword evidence="2" id="KW-1185">Reference proteome</keyword>
<dbReference type="EMBL" id="LSRP01000121">
    <property type="protein sequence ID" value="OJF91765.1"/>
    <property type="molecule type" value="Genomic_DNA"/>
</dbReference>
<protein>
    <submittedName>
        <fullName evidence="1">Uncharacterized protein</fullName>
    </submittedName>
</protein>
<dbReference type="Proteomes" id="UP000182661">
    <property type="component" value="Unassembled WGS sequence"/>
</dbReference>
<accession>A0A657LM59</accession>
<name>A0A657LM59_9HYPH</name>
<reference evidence="1 2" key="1">
    <citation type="submission" date="2016-02" db="EMBL/GenBank/DDBJ databases">
        <title>Genome sequencing of a beta-galactosidase producing bacteria Rhizobium sp. 59.</title>
        <authorList>
            <person name="Wang D."/>
            <person name="Kot W."/>
            <person name="Qin Y."/>
            <person name="Hansen L."/>
            <person name="Naqvi K."/>
            <person name="Rensing C."/>
        </authorList>
    </citation>
    <scope>NUCLEOTIDE SEQUENCE [LARGE SCALE GENOMIC DNA]</scope>
    <source>
        <strain evidence="1 2">59</strain>
    </source>
</reference>
<gene>
    <name evidence="1" type="ORF">AX760_23030</name>
</gene>
<evidence type="ECO:0000313" key="2">
    <source>
        <dbReference type="Proteomes" id="UP000182661"/>
    </source>
</evidence>
<evidence type="ECO:0000313" key="1">
    <source>
        <dbReference type="EMBL" id="OJF91765.1"/>
    </source>
</evidence>
<proteinExistence type="predicted"/>
<dbReference type="AlphaFoldDB" id="A0A657LM59"/>